<dbReference type="PANTHER" id="PTHR22916:SF3">
    <property type="entry name" value="UDP-GLCNAC:BETAGAL BETA-1,3-N-ACETYLGLUCOSAMINYLTRANSFERASE-LIKE PROTEIN 1"/>
    <property type="match status" value="1"/>
</dbReference>
<dbReference type="AlphaFoldDB" id="A0A7H0HRV4"/>
<evidence type="ECO:0000256" key="1">
    <source>
        <dbReference type="SAM" id="MobiDB-lite"/>
    </source>
</evidence>
<evidence type="ECO:0000313" key="4">
    <source>
        <dbReference type="EMBL" id="QNP63270.1"/>
    </source>
</evidence>
<feature type="domain" description="Glycosyltransferase 2-like" evidence="2">
    <location>
        <begin position="106"/>
        <end position="250"/>
    </location>
</feature>
<protein>
    <submittedName>
        <fullName evidence="4">Glycosyltransferase family 2 protein</fullName>
    </submittedName>
</protein>
<evidence type="ECO:0000259" key="2">
    <source>
        <dbReference type="Pfam" id="PF00535"/>
    </source>
</evidence>
<proteinExistence type="predicted"/>
<dbReference type="GO" id="GO:0016758">
    <property type="term" value="F:hexosyltransferase activity"/>
    <property type="evidence" value="ECO:0007669"/>
    <property type="project" value="UniProtKB-ARBA"/>
</dbReference>
<dbReference type="PANTHER" id="PTHR22916">
    <property type="entry name" value="GLYCOSYLTRANSFERASE"/>
    <property type="match status" value="1"/>
</dbReference>
<accession>A0A7H0HRV4</accession>
<dbReference type="SUPFAM" id="SSF53448">
    <property type="entry name" value="Nucleotide-diphospho-sugar transferases"/>
    <property type="match status" value="1"/>
</dbReference>
<dbReference type="InterPro" id="IPR029044">
    <property type="entry name" value="Nucleotide-diphossugar_trans"/>
</dbReference>
<dbReference type="Pfam" id="PF22181">
    <property type="entry name" value="TarS_linker"/>
    <property type="match status" value="1"/>
</dbReference>
<organism evidence="4 5">
    <name type="scientific">Streptomyces genisteinicus</name>
    <dbReference type="NCBI Taxonomy" id="2768068"/>
    <lineage>
        <taxon>Bacteria</taxon>
        <taxon>Bacillati</taxon>
        <taxon>Actinomycetota</taxon>
        <taxon>Actinomycetes</taxon>
        <taxon>Kitasatosporales</taxon>
        <taxon>Streptomycetaceae</taxon>
        <taxon>Streptomyces</taxon>
    </lineage>
</organism>
<keyword evidence="4" id="KW-0808">Transferase</keyword>
<feature type="compositionally biased region" description="Basic and acidic residues" evidence="1">
    <location>
        <begin position="43"/>
        <end position="55"/>
    </location>
</feature>
<feature type="compositionally biased region" description="Low complexity" evidence="1">
    <location>
        <begin position="15"/>
        <end position="42"/>
    </location>
</feature>
<evidence type="ECO:0000259" key="3">
    <source>
        <dbReference type="Pfam" id="PF22181"/>
    </source>
</evidence>
<dbReference type="Pfam" id="PF00535">
    <property type="entry name" value="Glycos_transf_2"/>
    <property type="match status" value="1"/>
</dbReference>
<sequence>MDTGRRNGGRRRGGRTPAGWRPQAAGGPGARSRPPGAPSRRSALAERPRRRERLALARVVSDDPVGSPQPIGCPSGGGTRPHRPASGRFEPGSHKRRGTAVSVKVSVVIPVYNPGKYLDPCIESLLGQTMPPEEFEVLFVDDGSTDDTPARLDGLASRHPHFRVIHIPNSGWPGKPRNIGVEAAAGEYVQFLDQDDHLGTDALRRLWAMGHRNGSDIVIGKVASNFRGVPHGVFRKNRERCTLRNAPLFDSLTPHKMFRTAFLREHGIAYPEGKRRLEDQLYMMKAYIPAEVVSILGTYTCYHYSKRDDGKNAGSAKLVPEGYYGNLREVLDVVVEGTGPGPLRDRVLRRFYRVEMLGRLSEPAVLTYDDAFLRAMTDAIRPLALEFMGGSVHGGLGPMLRLRSELLRADDAEGLVRLARFAASVKGAVRLEDLAWQPDGRIAVRIGARLVHGEDREPLTMVRRDGRLYLDPAVTDRFLPAGELVDVTDDLRGFTAELSLRDRETAVEWPCPASFTAEVTDRPDGTCEVVMRGTGHLATEGGRKGRGSLPRGFWDAWVTVRGLGVVRRARLGADRAEHVADRCMPALLSGEPRSVIPYFTDPHGNLTLDVARRGKRTAAYLRGRTVLRMPGTPVRLRLDLFTTGGTAPGTGAGSGAPELVLTKPSDDSDLAEATVVHSAACTLRPALDRAHLELPRRLPGAPEGTWRLSVRLDGDTGPLLPLCTADVDGSGRLRLDGSLPVPDPVLLRQLVTERRRVAARRAVRSVVGPVVRRLPAPARKRARRLAARVFG</sequence>
<gene>
    <name evidence="4" type="ORF">IAG43_10195</name>
</gene>
<dbReference type="InterPro" id="IPR054028">
    <property type="entry name" value="TarS/TarP_linker"/>
</dbReference>
<reference evidence="4 5" key="1">
    <citation type="submission" date="2020-08" db="EMBL/GenBank/DDBJ databases">
        <title>A novel species.</title>
        <authorList>
            <person name="Gao J."/>
        </authorList>
    </citation>
    <scope>NUCLEOTIDE SEQUENCE [LARGE SCALE GENOMIC DNA]</scope>
    <source>
        <strain evidence="4 5">CRPJ-33</strain>
    </source>
</reference>
<dbReference type="CDD" id="cd00761">
    <property type="entry name" value="Glyco_tranf_GTA_type"/>
    <property type="match status" value="1"/>
</dbReference>
<dbReference type="Gene3D" id="3.90.550.10">
    <property type="entry name" value="Spore Coat Polysaccharide Biosynthesis Protein SpsA, Chain A"/>
    <property type="match status" value="1"/>
</dbReference>
<keyword evidence="5" id="KW-1185">Reference proteome</keyword>
<feature type="region of interest" description="Disordered" evidence="1">
    <location>
        <begin position="1"/>
        <end position="98"/>
    </location>
</feature>
<dbReference type="EMBL" id="CP060825">
    <property type="protein sequence ID" value="QNP63270.1"/>
    <property type="molecule type" value="Genomic_DNA"/>
</dbReference>
<name>A0A7H0HRV4_9ACTN</name>
<evidence type="ECO:0000313" key="5">
    <source>
        <dbReference type="Proteomes" id="UP000516230"/>
    </source>
</evidence>
<dbReference type="InterPro" id="IPR001173">
    <property type="entry name" value="Glyco_trans_2-like"/>
</dbReference>
<dbReference type="KEGG" id="sgj:IAG43_10195"/>
<feature type="domain" description="TarS/TarP linker" evidence="3">
    <location>
        <begin position="320"/>
        <end position="419"/>
    </location>
</feature>
<dbReference type="Proteomes" id="UP000516230">
    <property type="component" value="Chromosome"/>
</dbReference>